<dbReference type="Gene3D" id="3.30.1330.40">
    <property type="entry name" value="RutC-like"/>
    <property type="match status" value="1"/>
</dbReference>
<dbReference type="AlphaFoldDB" id="A0A162YHN1"/>
<dbReference type="GO" id="GO:0019239">
    <property type="term" value="F:deaminase activity"/>
    <property type="evidence" value="ECO:0007669"/>
    <property type="project" value="TreeGrafter"/>
</dbReference>
<evidence type="ECO:0000313" key="3">
    <source>
        <dbReference type="Proteomes" id="UP000076715"/>
    </source>
</evidence>
<comment type="similarity">
    <text evidence="1">Belongs to the RutC family.</text>
</comment>
<dbReference type="InterPro" id="IPR006175">
    <property type="entry name" value="YjgF/YER057c/UK114"/>
</dbReference>
<dbReference type="SUPFAM" id="SSF55298">
    <property type="entry name" value="YjgF-like"/>
    <property type="match status" value="1"/>
</dbReference>
<dbReference type="STRING" id="1642818.AWE51_11310"/>
<name>A0A162YHN1_9FLAO</name>
<keyword evidence="3" id="KW-1185">Reference proteome</keyword>
<dbReference type="PANTHER" id="PTHR11803">
    <property type="entry name" value="2-IMINOBUTANOATE/2-IMINOPROPANOATE DEAMINASE RIDA"/>
    <property type="match status" value="1"/>
</dbReference>
<evidence type="ECO:0000256" key="1">
    <source>
        <dbReference type="ARBA" id="ARBA00010552"/>
    </source>
</evidence>
<proteinExistence type="inferred from homology"/>
<dbReference type="EMBL" id="LQRT01000035">
    <property type="protein sequence ID" value="KZS39138.1"/>
    <property type="molecule type" value="Genomic_DNA"/>
</dbReference>
<dbReference type="GO" id="GO:0005829">
    <property type="term" value="C:cytosol"/>
    <property type="evidence" value="ECO:0007669"/>
    <property type="project" value="TreeGrafter"/>
</dbReference>
<dbReference type="CDD" id="cd00448">
    <property type="entry name" value="YjgF_YER057c_UK114_family"/>
    <property type="match status" value="1"/>
</dbReference>
<protein>
    <submittedName>
        <fullName evidence="2">Translation initiation inhibitor</fullName>
    </submittedName>
</protein>
<gene>
    <name evidence="2" type="ORF">AWE51_11310</name>
</gene>
<organism evidence="2 3">
    <name type="scientific">Aquimarina aggregata</name>
    <dbReference type="NCBI Taxonomy" id="1642818"/>
    <lineage>
        <taxon>Bacteria</taxon>
        <taxon>Pseudomonadati</taxon>
        <taxon>Bacteroidota</taxon>
        <taxon>Flavobacteriia</taxon>
        <taxon>Flavobacteriales</taxon>
        <taxon>Flavobacteriaceae</taxon>
        <taxon>Aquimarina</taxon>
    </lineage>
</organism>
<dbReference type="PANTHER" id="PTHR11803:SF58">
    <property type="entry name" value="PROTEIN HMF1-RELATED"/>
    <property type="match status" value="1"/>
</dbReference>
<accession>A0A162YHN1</accession>
<dbReference type="OrthoDB" id="9803101at2"/>
<comment type="caution">
    <text evidence="2">The sequence shown here is derived from an EMBL/GenBank/DDBJ whole genome shotgun (WGS) entry which is preliminary data.</text>
</comment>
<reference evidence="2 3" key="1">
    <citation type="submission" date="2016-01" db="EMBL/GenBank/DDBJ databases">
        <title>The draft genome sequence of Aquimarina sp. RZW4-3-2.</title>
        <authorList>
            <person name="Wang Y."/>
        </authorList>
    </citation>
    <scope>NUCLEOTIDE SEQUENCE [LARGE SCALE GENOMIC DNA]</scope>
    <source>
        <strain evidence="2 3">RZW4-3-2</strain>
    </source>
</reference>
<dbReference type="RefSeq" id="WP_066316929.1">
    <property type="nucleotide sequence ID" value="NZ_LQRT01000035.1"/>
</dbReference>
<sequence length="131" mass="14304">MSEKKYITTGEGLPNWPNPISHAVVVNNMCFVSGQLAVDPNGDYVSGTVLEEGKLAFSNFFAALKNAGFTKNDVVFIDIAFDDLKYLPEINKLYIALFPEGKRPARTIYQAEALPFGGKIKITGTAVKDLS</sequence>
<dbReference type="Proteomes" id="UP000076715">
    <property type="component" value="Unassembled WGS sequence"/>
</dbReference>
<evidence type="ECO:0000313" key="2">
    <source>
        <dbReference type="EMBL" id="KZS39138.1"/>
    </source>
</evidence>
<dbReference type="Pfam" id="PF01042">
    <property type="entry name" value="Ribonuc_L-PSP"/>
    <property type="match status" value="1"/>
</dbReference>
<dbReference type="InterPro" id="IPR035959">
    <property type="entry name" value="RutC-like_sf"/>
</dbReference>